<dbReference type="FunFam" id="3.30.390.30:FF:000001">
    <property type="entry name" value="Dihydrolipoyl dehydrogenase"/>
    <property type="match status" value="1"/>
</dbReference>
<dbReference type="EC" id="1.8.1.4" evidence="3 16"/>
<dbReference type="PIRSF" id="PIRSF000350">
    <property type="entry name" value="Mercury_reductase_MerA"/>
    <property type="match status" value="1"/>
</dbReference>
<dbReference type="GO" id="GO:0004148">
    <property type="term" value="F:dihydrolipoyl dehydrogenase (NADH) activity"/>
    <property type="evidence" value="ECO:0007669"/>
    <property type="project" value="UniProtKB-EC"/>
</dbReference>
<dbReference type="InterPro" id="IPR001100">
    <property type="entry name" value="Pyr_nuc-diS_OxRdtase"/>
</dbReference>
<evidence type="ECO:0000256" key="4">
    <source>
        <dbReference type="ARBA" id="ARBA00016961"/>
    </source>
</evidence>
<keyword evidence="9 14" id="KW-0520">NAD</keyword>
<accession>A0A562VHV3</accession>
<evidence type="ECO:0000313" key="20">
    <source>
        <dbReference type="Proteomes" id="UP000319449"/>
    </source>
</evidence>
<gene>
    <name evidence="19" type="ORF">JN12_03028</name>
</gene>
<dbReference type="InterPro" id="IPR036188">
    <property type="entry name" value="FAD/NAD-bd_sf"/>
</dbReference>
<dbReference type="PANTHER" id="PTHR22912:SF217">
    <property type="entry name" value="DIHYDROLIPOYL DEHYDROGENASE"/>
    <property type="match status" value="1"/>
</dbReference>
<feature type="binding site" evidence="14">
    <location>
        <position position="310"/>
    </location>
    <ligand>
        <name>FAD</name>
        <dbReference type="ChEBI" id="CHEBI:57692"/>
    </ligand>
</feature>
<dbReference type="PRINTS" id="PR00411">
    <property type="entry name" value="PNDRDTASEI"/>
</dbReference>
<keyword evidence="7 14" id="KW-0274">FAD</keyword>
<feature type="active site" description="Proton acceptor" evidence="13">
    <location>
        <position position="444"/>
    </location>
</feature>
<evidence type="ECO:0000313" key="19">
    <source>
        <dbReference type="EMBL" id="TWJ17489.1"/>
    </source>
</evidence>
<dbReference type="Pfam" id="PF07992">
    <property type="entry name" value="Pyr_redox_2"/>
    <property type="match status" value="1"/>
</dbReference>
<dbReference type="GO" id="GO:0006103">
    <property type="term" value="P:2-oxoglutarate metabolic process"/>
    <property type="evidence" value="ECO:0007669"/>
    <property type="project" value="TreeGrafter"/>
</dbReference>
<keyword evidence="5" id="KW-0963">Cytoplasm</keyword>
<evidence type="ECO:0000256" key="6">
    <source>
        <dbReference type="ARBA" id="ARBA00022630"/>
    </source>
</evidence>
<comment type="cofactor">
    <cofactor evidence="14 16">
        <name>FAD</name>
        <dbReference type="ChEBI" id="CHEBI:57692"/>
    </cofactor>
    <text evidence="14 16">Binds 1 FAD per subunit.</text>
</comment>
<organism evidence="19 20">
    <name type="scientific">Geobacter argillaceus</name>
    <dbReference type="NCBI Taxonomy" id="345631"/>
    <lineage>
        <taxon>Bacteria</taxon>
        <taxon>Pseudomonadati</taxon>
        <taxon>Thermodesulfobacteriota</taxon>
        <taxon>Desulfuromonadia</taxon>
        <taxon>Geobacterales</taxon>
        <taxon>Geobacteraceae</taxon>
        <taxon>Geobacter</taxon>
    </lineage>
</organism>
<dbReference type="NCBIfam" id="TIGR01350">
    <property type="entry name" value="lipoamide_DH"/>
    <property type="match status" value="1"/>
</dbReference>
<dbReference type="AlphaFoldDB" id="A0A562VHV3"/>
<keyword evidence="20" id="KW-1185">Reference proteome</keyword>
<feature type="domain" description="Pyridine nucleotide-disulphide oxidoreductase dimerisation" evidence="17">
    <location>
        <begin position="346"/>
        <end position="454"/>
    </location>
</feature>
<keyword evidence="14" id="KW-0547">Nucleotide-binding</keyword>
<evidence type="ECO:0000256" key="1">
    <source>
        <dbReference type="ARBA" id="ARBA00004496"/>
    </source>
</evidence>
<evidence type="ECO:0000256" key="7">
    <source>
        <dbReference type="ARBA" id="ARBA00022827"/>
    </source>
</evidence>
<evidence type="ECO:0000256" key="12">
    <source>
        <dbReference type="ARBA" id="ARBA00049187"/>
    </source>
</evidence>
<proteinExistence type="inferred from homology"/>
<dbReference type="Pfam" id="PF02852">
    <property type="entry name" value="Pyr_redox_dim"/>
    <property type="match status" value="1"/>
</dbReference>
<dbReference type="InterPro" id="IPR012999">
    <property type="entry name" value="Pyr_OxRdtase_I_AS"/>
</dbReference>
<comment type="subcellular location">
    <subcellularLocation>
        <location evidence="1">Cytoplasm</location>
    </subcellularLocation>
</comment>
<protein>
    <recommendedName>
        <fullName evidence="4 16">Dihydrolipoyl dehydrogenase</fullName>
        <ecNumber evidence="3 16">1.8.1.4</ecNumber>
    </recommendedName>
</protein>
<evidence type="ECO:0000259" key="17">
    <source>
        <dbReference type="Pfam" id="PF02852"/>
    </source>
</evidence>
<evidence type="ECO:0000256" key="8">
    <source>
        <dbReference type="ARBA" id="ARBA00023002"/>
    </source>
</evidence>
<feature type="disulfide bond" description="Redox-active" evidence="15">
    <location>
        <begin position="43"/>
        <end position="48"/>
    </location>
</feature>
<name>A0A562VHV3_9BACT</name>
<keyword evidence="6 16" id="KW-0285">Flavoprotein</keyword>
<dbReference type="InterPro" id="IPR006258">
    <property type="entry name" value="Lipoamide_DH"/>
</dbReference>
<keyword evidence="8 16" id="KW-0560">Oxidoreductase</keyword>
<comment type="miscellaneous">
    <text evidence="16">The active site is a redox-active disulfide bond.</text>
</comment>
<dbReference type="RefSeq" id="WP_145024245.1">
    <property type="nucleotide sequence ID" value="NZ_VLLN01000021.1"/>
</dbReference>
<dbReference type="Proteomes" id="UP000319449">
    <property type="component" value="Unassembled WGS sequence"/>
</dbReference>
<dbReference type="Gene3D" id="3.30.390.30">
    <property type="match status" value="1"/>
</dbReference>
<evidence type="ECO:0000256" key="9">
    <source>
        <dbReference type="ARBA" id="ARBA00023027"/>
    </source>
</evidence>
<sequence length="465" mass="50188">MTEQSFDVVVIGGGPGGYVTAIRAAQLGMRAALVEREHLGGICLNWGCIPTKALLRSAEIYRHLKEARRFGVKAEQIGFDLAEMVSRSRGVSASLQRGIAHLLKKNRVPVFEGTGRVEGPGRVRVTRDRVQTMLLASHIVIATGARALEVEGLEGDGRLVWTYREALVPETLPRRLLIVGAGAIGLEFASFYQELGVEVTVVEALSRVLPSGDEEVSLLLRKELERQGITIHTSTRVTVMFKGSDHVTATLEGTGAPGELTVDRVLLAMGVVGNVEELGLEKTRVQVQRGAIRIDGWMRTDEPGIYAIGDVAGPPCLAHKASREGVLCVEKIAGLPHLRPLERNLVPYCTYTHPQVAGIGLTEKQARERNDPVRVGTFPFAANGKALALGETSGFLKVIFDARTSELLGAHLIGAEVTEMIQGYGIAMGMETTAAELEQTIFAHPTLSEMMHEAVLAAHGRAVHI</sequence>
<evidence type="ECO:0000256" key="11">
    <source>
        <dbReference type="ARBA" id="ARBA00023284"/>
    </source>
</evidence>
<dbReference type="PROSITE" id="PS00076">
    <property type="entry name" value="PYRIDINE_REDOX_1"/>
    <property type="match status" value="1"/>
</dbReference>
<dbReference type="OrthoDB" id="9786429at2"/>
<evidence type="ECO:0000256" key="5">
    <source>
        <dbReference type="ARBA" id="ARBA00022490"/>
    </source>
</evidence>
<evidence type="ECO:0000256" key="14">
    <source>
        <dbReference type="PIRSR" id="PIRSR000350-3"/>
    </source>
</evidence>
<feature type="binding site" evidence="14">
    <location>
        <position position="203"/>
    </location>
    <ligand>
        <name>NAD(+)</name>
        <dbReference type="ChEBI" id="CHEBI:57540"/>
    </ligand>
</feature>
<dbReference type="InterPro" id="IPR004099">
    <property type="entry name" value="Pyr_nucl-diS_OxRdtase_dimer"/>
</dbReference>
<reference evidence="19 20" key="1">
    <citation type="submission" date="2019-07" db="EMBL/GenBank/DDBJ databases">
        <title>Genomic Encyclopedia of Archaeal and Bacterial Type Strains, Phase II (KMG-II): from individual species to whole genera.</title>
        <authorList>
            <person name="Goeker M."/>
        </authorList>
    </citation>
    <scope>NUCLEOTIDE SEQUENCE [LARGE SCALE GENOMIC DNA]</scope>
    <source>
        <strain evidence="19 20">ATCC BAA-1139</strain>
    </source>
</reference>
<dbReference type="SUPFAM" id="SSF55424">
    <property type="entry name" value="FAD/NAD-linked reductases, dimerisation (C-terminal) domain"/>
    <property type="match status" value="1"/>
</dbReference>
<dbReference type="SUPFAM" id="SSF51905">
    <property type="entry name" value="FAD/NAD(P)-binding domain"/>
    <property type="match status" value="1"/>
</dbReference>
<evidence type="ECO:0000256" key="13">
    <source>
        <dbReference type="PIRSR" id="PIRSR000350-2"/>
    </source>
</evidence>
<comment type="similarity">
    <text evidence="2 16">Belongs to the class-I pyridine nucleotide-disulfide oxidoreductase family.</text>
</comment>
<comment type="catalytic activity">
    <reaction evidence="12 16">
        <text>N(6)-[(R)-dihydrolipoyl]-L-lysyl-[protein] + NAD(+) = N(6)-[(R)-lipoyl]-L-lysyl-[protein] + NADH + H(+)</text>
        <dbReference type="Rhea" id="RHEA:15045"/>
        <dbReference type="Rhea" id="RHEA-COMP:10474"/>
        <dbReference type="Rhea" id="RHEA-COMP:10475"/>
        <dbReference type="ChEBI" id="CHEBI:15378"/>
        <dbReference type="ChEBI" id="CHEBI:57540"/>
        <dbReference type="ChEBI" id="CHEBI:57945"/>
        <dbReference type="ChEBI" id="CHEBI:83099"/>
        <dbReference type="ChEBI" id="CHEBI:83100"/>
        <dbReference type="EC" id="1.8.1.4"/>
    </reaction>
</comment>
<dbReference type="PRINTS" id="PR00368">
    <property type="entry name" value="FADPNR"/>
</dbReference>
<dbReference type="PANTHER" id="PTHR22912">
    <property type="entry name" value="DISULFIDE OXIDOREDUCTASE"/>
    <property type="match status" value="1"/>
</dbReference>
<evidence type="ECO:0000256" key="10">
    <source>
        <dbReference type="ARBA" id="ARBA00023157"/>
    </source>
</evidence>
<dbReference type="InterPro" id="IPR016156">
    <property type="entry name" value="FAD/NAD-linked_Rdtase_dimer_sf"/>
</dbReference>
<feature type="binding site" evidence="14">
    <location>
        <begin position="180"/>
        <end position="187"/>
    </location>
    <ligand>
        <name>NAD(+)</name>
        <dbReference type="ChEBI" id="CHEBI:57540"/>
    </ligand>
</feature>
<keyword evidence="10" id="KW-1015">Disulfide bond</keyword>
<evidence type="ECO:0000256" key="16">
    <source>
        <dbReference type="RuleBase" id="RU003692"/>
    </source>
</evidence>
<evidence type="ECO:0000259" key="18">
    <source>
        <dbReference type="Pfam" id="PF07992"/>
    </source>
</evidence>
<feature type="binding site" evidence="14">
    <location>
        <position position="270"/>
    </location>
    <ligand>
        <name>NAD(+)</name>
        <dbReference type="ChEBI" id="CHEBI:57540"/>
    </ligand>
</feature>
<keyword evidence="11 16" id="KW-0676">Redox-active center</keyword>
<dbReference type="Gene3D" id="3.50.50.60">
    <property type="entry name" value="FAD/NAD(P)-binding domain"/>
    <property type="match status" value="2"/>
</dbReference>
<dbReference type="GO" id="GO:0050660">
    <property type="term" value="F:flavin adenine dinucleotide binding"/>
    <property type="evidence" value="ECO:0007669"/>
    <property type="project" value="InterPro"/>
</dbReference>
<feature type="binding site" evidence="14">
    <location>
        <position position="52"/>
    </location>
    <ligand>
        <name>FAD</name>
        <dbReference type="ChEBI" id="CHEBI:57692"/>
    </ligand>
</feature>
<evidence type="ECO:0000256" key="3">
    <source>
        <dbReference type="ARBA" id="ARBA00012608"/>
    </source>
</evidence>
<dbReference type="EMBL" id="VLLN01000021">
    <property type="protein sequence ID" value="TWJ17489.1"/>
    <property type="molecule type" value="Genomic_DNA"/>
</dbReference>
<comment type="caution">
    <text evidence="19">The sequence shown here is derived from an EMBL/GenBank/DDBJ whole genome shotgun (WGS) entry which is preliminary data.</text>
</comment>
<evidence type="ECO:0000256" key="15">
    <source>
        <dbReference type="PIRSR" id="PIRSR000350-4"/>
    </source>
</evidence>
<dbReference type="InterPro" id="IPR050151">
    <property type="entry name" value="Class-I_Pyr_Nuc-Dis_Oxidored"/>
</dbReference>
<feature type="binding site" evidence="14">
    <location>
        <position position="115"/>
    </location>
    <ligand>
        <name>FAD</name>
        <dbReference type="ChEBI" id="CHEBI:57692"/>
    </ligand>
</feature>
<feature type="domain" description="FAD/NAD(P)-binding" evidence="18">
    <location>
        <begin position="6"/>
        <end position="325"/>
    </location>
</feature>
<evidence type="ECO:0000256" key="2">
    <source>
        <dbReference type="ARBA" id="ARBA00007532"/>
    </source>
</evidence>
<dbReference type="InterPro" id="IPR023753">
    <property type="entry name" value="FAD/NAD-binding_dom"/>
</dbReference>
<dbReference type="GO" id="GO:0005737">
    <property type="term" value="C:cytoplasm"/>
    <property type="evidence" value="ECO:0007669"/>
    <property type="project" value="UniProtKB-SubCell"/>
</dbReference>